<organism evidence="1">
    <name type="scientific">Octopus bimaculoides</name>
    <name type="common">California two-spotted octopus</name>
    <dbReference type="NCBI Taxonomy" id="37653"/>
    <lineage>
        <taxon>Eukaryota</taxon>
        <taxon>Metazoa</taxon>
        <taxon>Spiralia</taxon>
        <taxon>Lophotrochozoa</taxon>
        <taxon>Mollusca</taxon>
        <taxon>Cephalopoda</taxon>
        <taxon>Coleoidea</taxon>
        <taxon>Octopodiformes</taxon>
        <taxon>Octopoda</taxon>
        <taxon>Incirrata</taxon>
        <taxon>Octopodidae</taxon>
        <taxon>Octopus</taxon>
    </lineage>
</organism>
<proteinExistence type="predicted"/>
<dbReference type="EMBL" id="KQ417917">
    <property type="protein sequence ID" value="KOF89760.1"/>
    <property type="molecule type" value="Genomic_DNA"/>
</dbReference>
<accession>A0A0L8HLV0</accession>
<dbReference type="AlphaFoldDB" id="A0A0L8HLV0"/>
<gene>
    <name evidence="1" type="ORF">OCBIM_22012505mg</name>
</gene>
<name>A0A0L8HLV0_OCTBM</name>
<sequence length="56" mass="6510">MWSTMVVKLVSSSRPVQIKITSKAECSSNWNKQDNDRCKIKHLWAVEGSSEFFYQT</sequence>
<reference evidence="1" key="1">
    <citation type="submission" date="2015-07" db="EMBL/GenBank/DDBJ databases">
        <title>MeaNS - Measles Nucleotide Surveillance Program.</title>
        <authorList>
            <person name="Tran T."/>
            <person name="Druce J."/>
        </authorList>
    </citation>
    <scope>NUCLEOTIDE SEQUENCE</scope>
    <source>
        <strain evidence="1">UCB-OBI-ISO-001</strain>
        <tissue evidence="1">Gonad</tissue>
    </source>
</reference>
<protein>
    <submittedName>
        <fullName evidence="1">Uncharacterized protein</fullName>
    </submittedName>
</protein>
<evidence type="ECO:0000313" key="1">
    <source>
        <dbReference type="EMBL" id="KOF89760.1"/>
    </source>
</evidence>